<feature type="chain" id="PRO_5046927779" description="WG repeat-containing protein" evidence="2">
    <location>
        <begin position="27"/>
        <end position="187"/>
    </location>
</feature>
<evidence type="ECO:0000313" key="3">
    <source>
        <dbReference type="EMBL" id="GGH88936.1"/>
    </source>
</evidence>
<dbReference type="RefSeq" id="WP_188563038.1">
    <property type="nucleotide sequence ID" value="NZ_BMGY01000036.1"/>
</dbReference>
<keyword evidence="2" id="KW-0732">Signal</keyword>
<evidence type="ECO:0000313" key="4">
    <source>
        <dbReference type="Proteomes" id="UP000637774"/>
    </source>
</evidence>
<name>A0ABQ2AD62_9BACT</name>
<organism evidence="3 4">
    <name type="scientific">Hymenobacter frigidus</name>
    <dbReference type="NCBI Taxonomy" id="1524095"/>
    <lineage>
        <taxon>Bacteria</taxon>
        <taxon>Pseudomonadati</taxon>
        <taxon>Bacteroidota</taxon>
        <taxon>Cytophagia</taxon>
        <taxon>Cytophagales</taxon>
        <taxon>Hymenobacteraceae</taxon>
        <taxon>Hymenobacter</taxon>
    </lineage>
</organism>
<feature type="region of interest" description="Disordered" evidence="1">
    <location>
        <begin position="108"/>
        <end position="187"/>
    </location>
</feature>
<evidence type="ECO:0000256" key="1">
    <source>
        <dbReference type="SAM" id="MobiDB-lite"/>
    </source>
</evidence>
<reference evidence="4" key="1">
    <citation type="journal article" date="2019" name="Int. J. Syst. Evol. Microbiol.">
        <title>The Global Catalogue of Microorganisms (GCM) 10K type strain sequencing project: providing services to taxonomists for standard genome sequencing and annotation.</title>
        <authorList>
            <consortium name="The Broad Institute Genomics Platform"/>
            <consortium name="The Broad Institute Genome Sequencing Center for Infectious Disease"/>
            <person name="Wu L."/>
            <person name="Ma J."/>
        </authorList>
    </citation>
    <scope>NUCLEOTIDE SEQUENCE [LARGE SCALE GENOMIC DNA]</scope>
    <source>
        <strain evidence="4">CGMCC 1.14966</strain>
    </source>
</reference>
<accession>A0ABQ2AD62</accession>
<protein>
    <recommendedName>
        <fullName evidence="5">WG repeat-containing protein</fullName>
    </recommendedName>
</protein>
<evidence type="ECO:0008006" key="5">
    <source>
        <dbReference type="Google" id="ProtNLM"/>
    </source>
</evidence>
<comment type="caution">
    <text evidence="3">The sequence shown here is derived from an EMBL/GenBank/DDBJ whole genome shotgun (WGS) entry which is preliminary data.</text>
</comment>
<evidence type="ECO:0000256" key="2">
    <source>
        <dbReference type="SAM" id="SignalP"/>
    </source>
</evidence>
<dbReference type="Proteomes" id="UP000637774">
    <property type="component" value="Unassembled WGS sequence"/>
</dbReference>
<sequence length="187" mass="21459">MKFLLQPLRMALFALFALCAAPAAYAQVNINLTPPSWGPTVSAGQQYYYIPETNGFYDVPARQYVVRRDGRWVRTGSLSGYNTANFHPVIVDYVGAEPWSRYDEYRTRYPRRSNPSNGGLPPGQAKKLYRRGNGNGNGQYDDRRYERRDDDRDGRNDDRRRYERRDDDGNGNGKYKDKGKGKGKGKN</sequence>
<proteinExistence type="predicted"/>
<feature type="compositionally biased region" description="Basic and acidic residues" evidence="1">
    <location>
        <begin position="140"/>
        <end position="180"/>
    </location>
</feature>
<dbReference type="EMBL" id="BMGY01000036">
    <property type="protein sequence ID" value="GGH88936.1"/>
    <property type="molecule type" value="Genomic_DNA"/>
</dbReference>
<feature type="signal peptide" evidence="2">
    <location>
        <begin position="1"/>
        <end position="26"/>
    </location>
</feature>
<keyword evidence="4" id="KW-1185">Reference proteome</keyword>
<gene>
    <name evidence="3" type="ORF">GCM10011495_31360</name>
</gene>